<dbReference type="SUPFAM" id="SSF49344">
    <property type="entry name" value="CBD9-like"/>
    <property type="match status" value="1"/>
</dbReference>
<proteinExistence type="predicted"/>
<evidence type="ECO:0000259" key="2">
    <source>
        <dbReference type="Pfam" id="PF18962"/>
    </source>
</evidence>
<dbReference type="GO" id="GO:0030246">
    <property type="term" value="F:carbohydrate binding"/>
    <property type="evidence" value="ECO:0007669"/>
    <property type="project" value="InterPro"/>
</dbReference>
<comment type="caution">
    <text evidence="3">The sequence shown here is derived from an EMBL/GenBank/DDBJ whole genome shotgun (WGS) entry which is preliminary data.</text>
</comment>
<dbReference type="Gene3D" id="2.60.40.1190">
    <property type="match status" value="1"/>
</dbReference>
<dbReference type="Pfam" id="PF06452">
    <property type="entry name" value="CBM9_1"/>
    <property type="match status" value="1"/>
</dbReference>
<dbReference type="GO" id="GO:0004553">
    <property type="term" value="F:hydrolase activity, hydrolyzing O-glycosyl compounds"/>
    <property type="evidence" value="ECO:0007669"/>
    <property type="project" value="InterPro"/>
</dbReference>
<evidence type="ECO:0008006" key="5">
    <source>
        <dbReference type="Google" id="ProtNLM"/>
    </source>
</evidence>
<evidence type="ECO:0000313" key="4">
    <source>
        <dbReference type="Proteomes" id="UP001310022"/>
    </source>
</evidence>
<dbReference type="GO" id="GO:0016052">
    <property type="term" value="P:carbohydrate catabolic process"/>
    <property type="evidence" value="ECO:0007669"/>
    <property type="project" value="InterPro"/>
</dbReference>
<organism evidence="3 4">
    <name type="scientific">Persicobacter diffluens</name>
    <dbReference type="NCBI Taxonomy" id="981"/>
    <lineage>
        <taxon>Bacteria</taxon>
        <taxon>Pseudomonadati</taxon>
        <taxon>Bacteroidota</taxon>
        <taxon>Cytophagia</taxon>
        <taxon>Cytophagales</taxon>
        <taxon>Persicobacteraceae</taxon>
        <taxon>Persicobacter</taxon>
    </lineage>
</organism>
<keyword evidence="4" id="KW-1185">Reference proteome</keyword>
<sequence length="351" mass="39267">MAFVLLGFHANAQFFDDTKGGNDRTYQAGMLPEGAEIVIDGMMSDKAWSAQEVVFAQQDTFLINPNNSALEYPSSPFDIVSQYKAVWDNDFLYLFFNITDDVVLGLIDPNISWHSDHVELYFNVDPESTDFADNTSSQLRFNFSVTEPEETFDAPAKGFVLTDDANTEGLEYAWKATDDGYDMEIKMPWSAVVPDPSVVAHPFEVFEGSEIRFEAQTADADDSTRMAGNNPRYREHIAAWNSRDHRSHSDPFTFGTMRLAGEITIVDKPLNNDEQYTVAVYPNSASEYINIDVVNAENAQVSIVNMAGVQVKQLALANLKNQIDISDLGRGVYQFIIYSNGVREAHTVLVD</sequence>
<feature type="domain" description="Carbohydrate-binding" evidence="1">
    <location>
        <begin position="39"/>
        <end position="261"/>
    </location>
</feature>
<accession>A0AAN4W3D7</accession>
<dbReference type="InterPro" id="IPR026444">
    <property type="entry name" value="Secre_tail"/>
</dbReference>
<gene>
    <name evidence="3" type="ORF">PEDI_47110</name>
</gene>
<name>A0AAN4W3D7_9BACT</name>
<dbReference type="EMBL" id="BQKE01000004">
    <property type="protein sequence ID" value="GJM64159.1"/>
    <property type="molecule type" value="Genomic_DNA"/>
</dbReference>
<protein>
    <recommendedName>
        <fullName evidence="5">Secretion system C-terminal sorting domain-containing protein</fullName>
    </recommendedName>
</protein>
<feature type="domain" description="Secretion system C-terminal sorting" evidence="2">
    <location>
        <begin position="280"/>
        <end position="342"/>
    </location>
</feature>
<dbReference type="InterPro" id="IPR010502">
    <property type="entry name" value="Carb-bd_dom_fam9"/>
</dbReference>
<evidence type="ECO:0000259" key="1">
    <source>
        <dbReference type="Pfam" id="PF06452"/>
    </source>
</evidence>
<dbReference type="Pfam" id="PF18962">
    <property type="entry name" value="Por_Secre_tail"/>
    <property type="match status" value="1"/>
</dbReference>
<dbReference type="AlphaFoldDB" id="A0AAN4W3D7"/>
<dbReference type="NCBIfam" id="TIGR04183">
    <property type="entry name" value="Por_Secre_tail"/>
    <property type="match status" value="1"/>
</dbReference>
<dbReference type="Proteomes" id="UP001310022">
    <property type="component" value="Unassembled WGS sequence"/>
</dbReference>
<reference evidence="3 4" key="1">
    <citation type="submission" date="2021-12" db="EMBL/GenBank/DDBJ databases">
        <title>Genome sequencing of bacteria with rrn-lacking chromosome and rrn-plasmid.</title>
        <authorList>
            <person name="Anda M."/>
            <person name="Iwasaki W."/>
        </authorList>
    </citation>
    <scope>NUCLEOTIDE SEQUENCE [LARGE SCALE GENOMIC DNA]</scope>
    <source>
        <strain evidence="3 4">NBRC 15940</strain>
    </source>
</reference>
<evidence type="ECO:0000313" key="3">
    <source>
        <dbReference type="EMBL" id="GJM64159.1"/>
    </source>
</evidence>